<dbReference type="STRING" id="216942.SLITO_v1c08960"/>
<keyword evidence="3 8" id="KW-0812">Transmembrane</keyword>
<dbReference type="PROSITE" id="PS00211">
    <property type="entry name" value="ABC_TRANSPORTER_1"/>
    <property type="match status" value="1"/>
</dbReference>
<dbReference type="EMBL" id="CP012357">
    <property type="protein sequence ID" value="AKX34510.1"/>
    <property type="molecule type" value="Genomic_DNA"/>
</dbReference>
<dbReference type="Pfam" id="PF00664">
    <property type="entry name" value="ABC_membrane"/>
    <property type="match status" value="1"/>
</dbReference>
<dbReference type="InterPro" id="IPR036640">
    <property type="entry name" value="ABC1_TM_sf"/>
</dbReference>
<evidence type="ECO:0000256" key="3">
    <source>
        <dbReference type="ARBA" id="ARBA00022692"/>
    </source>
</evidence>
<dbReference type="InterPro" id="IPR017871">
    <property type="entry name" value="ABC_transporter-like_CS"/>
</dbReference>
<feature type="transmembrane region" description="Helical" evidence="8">
    <location>
        <begin position="258"/>
        <end position="283"/>
    </location>
</feature>
<dbReference type="Proteomes" id="UP000067476">
    <property type="component" value="Chromosome"/>
</dbReference>
<dbReference type="SUPFAM" id="SSF90123">
    <property type="entry name" value="ABC transporter transmembrane region"/>
    <property type="match status" value="1"/>
</dbReference>
<dbReference type="PATRIC" id="fig|216942.3.peg.912"/>
<dbReference type="OrthoDB" id="9763744at2"/>
<dbReference type="RefSeq" id="WP_075058596.1">
    <property type="nucleotide sequence ID" value="NZ_CP012357.1"/>
</dbReference>
<dbReference type="KEGG" id="sll:SLITO_v1c08960"/>
<evidence type="ECO:0000313" key="11">
    <source>
        <dbReference type="EMBL" id="AKX34510.1"/>
    </source>
</evidence>
<evidence type="ECO:0000256" key="8">
    <source>
        <dbReference type="SAM" id="Phobius"/>
    </source>
</evidence>
<feature type="transmembrane region" description="Helical" evidence="8">
    <location>
        <begin position="155"/>
        <end position="174"/>
    </location>
</feature>
<dbReference type="InterPro" id="IPR003593">
    <property type="entry name" value="AAA+_ATPase"/>
</dbReference>
<dbReference type="Gene3D" id="3.40.50.300">
    <property type="entry name" value="P-loop containing nucleotide triphosphate hydrolases"/>
    <property type="match status" value="1"/>
</dbReference>
<dbReference type="GO" id="GO:0140359">
    <property type="term" value="F:ABC-type transporter activity"/>
    <property type="evidence" value="ECO:0007669"/>
    <property type="project" value="InterPro"/>
</dbReference>
<dbReference type="PROSITE" id="PS50893">
    <property type="entry name" value="ABC_TRANSPORTER_2"/>
    <property type="match status" value="1"/>
</dbReference>
<dbReference type="GO" id="GO:0034040">
    <property type="term" value="F:ATPase-coupled lipid transmembrane transporter activity"/>
    <property type="evidence" value="ECO:0007669"/>
    <property type="project" value="TreeGrafter"/>
</dbReference>
<feature type="domain" description="ABC transporter" evidence="9">
    <location>
        <begin position="358"/>
        <end position="594"/>
    </location>
</feature>
<organism evidence="11 12">
    <name type="scientific">Spiroplasma litorale</name>
    <dbReference type="NCBI Taxonomy" id="216942"/>
    <lineage>
        <taxon>Bacteria</taxon>
        <taxon>Bacillati</taxon>
        <taxon>Mycoplasmatota</taxon>
        <taxon>Mollicutes</taxon>
        <taxon>Entomoplasmatales</taxon>
        <taxon>Spiroplasmataceae</taxon>
        <taxon>Spiroplasma</taxon>
    </lineage>
</organism>
<gene>
    <name evidence="11" type="ORF">SLITO_v1c08960</name>
</gene>
<dbReference type="PANTHER" id="PTHR24221">
    <property type="entry name" value="ATP-BINDING CASSETTE SUB-FAMILY B"/>
    <property type="match status" value="1"/>
</dbReference>
<feature type="domain" description="ABC transmembrane type-1" evidence="10">
    <location>
        <begin position="37"/>
        <end position="325"/>
    </location>
</feature>
<dbReference type="InterPro" id="IPR027417">
    <property type="entry name" value="P-loop_NTPase"/>
</dbReference>
<dbReference type="InterPro" id="IPR039421">
    <property type="entry name" value="Type_1_exporter"/>
</dbReference>
<name>A0A0K1W2F0_9MOLU</name>
<comment type="subcellular location">
    <subcellularLocation>
        <location evidence="1">Cell membrane</location>
        <topology evidence="1">Multi-pass membrane protein</topology>
    </subcellularLocation>
</comment>
<feature type="transmembrane region" description="Helical" evidence="8">
    <location>
        <begin position="80"/>
        <end position="106"/>
    </location>
</feature>
<evidence type="ECO:0000256" key="4">
    <source>
        <dbReference type="ARBA" id="ARBA00022741"/>
    </source>
</evidence>
<sequence length="598" mass="68823">MRKKFTSEKAFSKKKFLASVRLMIEGIKAQPVIFLCAISFIIFDSIVFTSLAVIVNKLVTTLETGHPTNFLAWSFDYKDWIIIGICWYSFYVFLEFFTNFFASLFARKMEIYLRLKALQHLVEIDINYYSKNQIGLTMSRVINDSSNAGDAFNEFLINLIYAITSLITMTTLLFTIDVELAAIILGYFICMTFVIWVLFIYYRRAIIIAFDIRQNIDADITDRLISIRVIKSSGTENYEVERSKDLHKTYEKKARVSVVYQTVLNVFVNVFSWFMPIVAILLVVGIRNDLNPSELSILIVTFSTACYNMLYGLLILPTAMRGLTRLSNCVMRLNYIYNSKSLIDFKTEGEIIKDVNKIEFKKVKFWYPDEPSKIILPNFDYSFKKGKRYAIVGQSGVGKSTIARLMLRYYDVSSGEILIDNVNIKDLKKSDYLSRVGYVEQDPQILYGTIMENLLYANFNKTKLEAIEASKKAKLHNFVLTLPDGYETILGERGFIFSGGQKQRLVIARMILKNPEILILDEATSALDNIVEKEIKKELDHLMEGRTTIAIAHRLSTIKEFDQIIVLDENGINDVGTFDELKSKEGRFKKLYELSLIK</sequence>
<protein>
    <submittedName>
        <fullName evidence="11">ABC transporter ATP-binding protein</fullName>
    </submittedName>
</protein>
<evidence type="ECO:0000259" key="9">
    <source>
        <dbReference type="PROSITE" id="PS50893"/>
    </source>
</evidence>
<dbReference type="GO" id="GO:0005524">
    <property type="term" value="F:ATP binding"/>
    <property type="evidence" value="ECO:0007669"/>
    <property type="project" value="UniProtKB-KW"/>
</dbReference>
<dbReference type="InterPro" id="IPR003439">
    <property type="entry name" value="ABC_transporter-like_ATP-bd"/>
</dbReference>
<dbReference type="SMART" id="SM00382">
    <property type="entry name" value="AAA"/>
    <property type="match status" value="1"/>
</dbReference>
<proteinExistence type="inferred from homology"/>
<dbReference type="GO" id="GO:0016887">
    <property type="term" value="F:ATP hydrolysis activity"/>
    <property type="evidence" value="ECO:0007669"/>
    <property type="project" value="InterPro"/>
</dbReference>
<keyword evidence="5 11" id="KW-0067">ATP-binding</keyword>
<dbReference type="Pfam" id="PF00005">
    <property type="entry name" value="ABC_tran"/>
    <property type="match status" value="1"/>
</dbReference>
<dbReference type="CDD" id="cd07346">
    <property type="entry name" value="ABC_6TM_exporters"/>
    <property type="match status" value="1"/>
</dbReference>
<keyword evidence="7 8" id="KW-0472">Membrane</keyword>
<feature type="transmembrane region" description="Helical" evidence="8">
    <location>
        <begin position="32"/>
        <end position="55"/>
    </location>
</feature>
<accession>A0A0K1W2F0</accession>
<evidence type="ECO:0000313" key="12">
    <source>
        <dbReference type="Proteomes" id="UP000067476"/>
    </source>
</evidence>
<evidence type="ECO:0000259" key="10">
    <source>
        <dbReference type="PROSITE" id="PS50929"/>
    </source>
</evidence>
<keyword evidence="12" id="KW-1185">Reference proteome</keyword>
<evidence type="ECO:0000256" key="7">
    <source>
        <dbReference type="ARBA" id="ARBA00023136"/>
    </source>
</evidence>
<dbReference type="AlphaFoldDB" id="A0A0K1W2F0"/>
<dbReference type="FunFam" id="3.40.50.300:FF:000218">
    <property type="entry name" value="Multidrug ABC transporter ATP-binding protein"/>
    <property type="match status" value="1"/>
</dbReference>
<keyword evidence="6 8" id="KW-1133">Transmembrane helix</keyword>
<feature type="transmembrane region" description="Helical" evidence="8">
    <location>
        <begin position="180"/>
        <end position="202"/>
    </location>
</feature>
<dbReference type="InterPro" id="IPR011527">
    <property type="entry name" value="ABC1_TM_dom"/>
</dbReference>
<comment type="similarity">
    <text evidence="2">Belongs to the ABC transporter superfamily.</text>
</comment>
<dbReference type="Gene3D" id="1.20.1560.10">
    <property type="entry name" value="ABC transporter type 1, transmembrane domain"/>
    <property type="match status" value="1"/>
</dbReference>
<evidence type="ECO:0000256" key="5">
    <source>
        <dbReference type="ARBA" id="ARBA00022840"/>
    </source>
</evidence>
<dbReference type="PROSITE" id="PS50929">
    <property type="entry name" value="ABC_TM1F"/>
    <property type="match status" value="1"/>
</dbReference>
<evidence type="ECO:0000256" key="1">
    <source>
        <dbReference type="ARBA" id="ARBA00004651"/>
    </source>
</evidence>
<feature type="transmembrane region" description="Helical" evidence="8">
    <location>
        <begin position="295"/>
        <end position="316"/>
    </location>
</feature>
<evidence type="ECO:0000256" key="6">
    <source>
        <dbReference type="ARBA" id="ARBA00022989"/>
    </source>
</evidence>
<reference evidence="11 12" key="1">
    <citation type="journal article" date="2015" name="Genome Announc.">
        <title>Complete Genome Sequence of Spiroplasma litorale TN-1T (DSM 21781), a Bacterium Isolated from a Green-Eyed Horsefly (Tabanus nigrovittatus).</title>
        <authorList>
            <person name="Lo W.S."/>
            <person name="Lai Y.C."/>
            <person name="Lien Y.W."/>
            <person name="Wang T.H."/>
            <person name="Kuo C.H."/>
        </authorList>
    </citation>
    <scope>NUCLEOTIDE SEQUENCE [LARGE SCALE GENOMIC DNA]</scope>
    <source>
        <strain evidence="11 12">TN-1</strain>
    </source>
</reference>
<dbReference type="PANTHER" id="PTHR24221:SF654">
    <property type="entry name" value="ATP-BINDING CASSETTE SUB-FAMILY B MEMBER 6"/>
    <property type="match status" value="1"/>
</dbReference>
<dbReference type="SUPFAM" id="SSF52540">
    <property type="entry name" value="P-loop containing nucleoside triphosphate hydrolases"/>
    <property type="match status" value="1"/>
</dbReference>
<evidence type="ECO:0000256" key="2">
    <source>
        <dbReference type="ARBA" id="ARBA00005417"/>
    </source>
</evidence>
<dbReference type="GO" id="GO:0005886">
    <property type="term" value="C:plasma membrane"/>
    <property type="evidence" value="ECO:0007669"/>
    <property type="project" value="UniProtKB-SubCell"/>
</dbReference>
<keyword evidence="4" id="KW-0547">Nucleotide-binding</keyword>